<dbReference type="RefSeq" id="WP_329493378.1">
    <property type="nucleotide sequence ID" value="NZ_CP108460.1"/>
</dbReference>
<gene>
    <name evidence="2" type="ORF">OG469_36545</name>
</gene>
<dbReference type="Gene3D" id="3.30.559.10">
    <property type="entry name" value="Chloramphenicol acetyltransferase-like domain"/>
    <property type="match status" value="1"/>
</dbReference>
<dbReference type="InterPro" id="IPR001242">
    <property type="entry name" value="Condensation_dom"/>
</dbReference>
<dbReference type="InterPro" id="IPR023213">
    <property type="entry name" value="CAT-like_dom_sf"/>
</dbReference>
<name>A0ABZ1WI15_9ACTN</name>
<reference evidence="2 3" key="1">
    <citation type="submission" date="2022-10" db="EMBL/GenBank/DDBJ databases">
        <title>The complete genomes of actinobacterial strains from the NBC collection.</title>
        <authorList>
            <person name="Joergensen T.S."/>
            <person name="Alvarez Arevalo M."/>
            <person name="Sterndorff E.B."/>
            <person name="Faurdal D."/>
            <person name="Vuksanovic O."/>
            <person name="Mourched A.-S."/>
            <person name="Charusanti P."/>
            <person name="Shaw S."/>
            <person name="Blin K."/>
            <person name="Weber T."/>
        </authorList>
    </citation>
    <scope>NUCLEOTIDE SEQUENCE [LARGE SCALE GENOMIC DNA]</scope>
    <source>
        <strain evidence="2 3">NBC_01247</strain>
    </source>
</reference>
<evidence type="ECO:0000313" key="3">
    <source>
        <dbReference type="Proteomes" id="UP001432014"/>
    </source>
</evidence>
<dbReference type="Gene3D" id="3.30.559.30">
    <property type="entry name" value="Nonribosomal peptide synthetase, condensation domain"/>
    <property type="match status" value="1"/>
</dbReference>
<organism evidence="2 3">
    <name type="scientific">Kitasatospora herbaricolor</name>
    <dbReference type="NCBI Taxonomy" id="68217"/>
    <lineage>
        <taxon>Bacteria</taxon>
        <taxon>Bacillati</taxon>
        <taxon>Actinomycetota</taxon>
        <taxon>Actinomycetes</taxon>
        <taxon>Kitasatosporales</taxon>
        <taxon>Streptomycetaceae</taxon>
        <taxon>Kitasatospora</taxon>
    </lineage>
</organism>
<dbReference type="PANTHER" id="PTHR45527:SF1">
    <property type="entry name" value="FATTY ACID SYNTHASE"/>
    <property type="match status" value="1"/>
</dbReference>
<dbReference type="Proteomes" id="UP001432014">
    <property type="component" value="Chromosome"/>
</dbReference>
<sequence length="466" mass="50587">MTELAVGEQVRLERVEFSGQSSGTAPLTWGQRAIWSAIGRTRPGDWYFNFCRTLMLPRRYDLPQVLAAIRYVLERHESLRTRLVGTDGDPLQSAAAAGVLEVEVLEVAAGDREAGARVAERYAARGFDYEQEWPVRIAVLTKGGVPAELVMGFCHLAADYEGTGYLLRDLRAALAGRTAGLPPAPRPSDLALYQESAEGRRFAEAAAAHWERSYRRIPVSMFTEGRHAPAEPRYQRLELISPALAVAVPAVAGRLAVSTSTVLLAAAGAVLRDRTGHDTCALLAIAGNRVAPRTRELVSTMSLEALVVLPLEGVTGFEEAVRVTGRAAMAGYRFGSYDERDRDRVVAAESTRRGEPVHPYCCVNDLRGAGQGAGAEEVPTGVRPADLLERTRLLELSPLEQLSCRFCLHFADAPGALSIRLTADTGYLPLSDMAWLLRETERLLVAAHDGDVPLAVPGARGWANPR</sequence>
<accession>A0ABZ1WI15</accession>
<dbReference type="PANTHER" id="PTHR45527">
    <property type="entry name" value="NONRIBOSOMAL PEPTIDE SYNTHETASE"/>
    <property type="match status" value="1"/>
</dbReference>
<dbReference type="Pfam" id="PF00668">
    <property type="entry name" value="Condensation"/>
    <property type="match status" value="1"/>
</dbReference>
<keyword evidence="3" id="KW-1185">Reference proteome</keyword>
<protein>
    <submittedName>
        <fullName evidence="2">Condensation domain-containing protein</fullName>
    </submittedName>
</protein>
<dbReference type="EMBL" id="CP108482">
    <property type="protein sequence ID" value="WUS60518.1"/>
    <property type="molecule type" value="Genomic_DNA"/>
</dbReference>
<evidence type="ECO:0000313" key="2">
    <source>
        <dbReference type="EMBL" id="WUS60518.1"/>
    </source>
</evidence>
<dbReference type="SUPFAM" id="SSF52777">
    <property type="entry name" value="CoA-dependent acyltransferases"/>
    <property type="match status" value="2"/>
</dbReference>
<proteinExistence type="predicted"/>
<evidence type="ECO:0000259" key="1">
    <source>
        <dbReference type="Pfam" id="PF00668"/>
    </source>
</evidence>
<feature type="domain" description="Condensation" evidence="1">
    <location>
        <begin position="23"/>
        <end position="294"/>
    </location>
</feature>